<sequence>MSDTTPRVAQGDEYVVLFSGGPFDGQTERRISTDGTWDDEVTVIVSQEGIDTQLVYAAKSAVDVGHEVHVTYIWDQLDSEELEDPMERNDR</sequence>
<dbReference type="Proteomes" id="UP000228758">
    <property type="component" value="Unassembled WGS sequence"/>
</dbReference>
<accession>A0A2M9CJ43</accession>
<gene>
    <name evidence="1" type="ORF">CLV46_1443</name>
</gene>
<keyword evidence="2" id="KW-1185">Reference proteome</keyword>
<dbReference type="AlphaFoldDB" id="A0A2M9CJ43"/>
<organism evidence="1 2">
    <name type="scientific">Diaminobutyricimonas aerilata</name>
    <dbReference type="NCBI Taxonomy" id="1162967"/>
    <lineage>
        <taxon>Bacteria</taxon>
        <taxon>Bacillati</taxon>
        <taxon>Actinomycetota</taxon>
        <taxon>Actinomycetes</taxon>
        <taxon>Micrococcales</taxon>
        <taxon>Microbacteriaceae</taxon>
        <taxon>Diaminobutyricimonas</taxon>
    </lineage>
</organism>
<evidence type="ECO:0000313" key="1">
    <source>
        <dbReference type="EMBL" id="PJJ71888.1"/>
    </source>
</evidence>
<protein>
    <submittedName>
        <fullName evidence="1">Uncharacterized protein</fullName>
    </submittedName>
</protein>
<reference evidence="1 2" key="1">
    <citation type="submission" date="2017-11" db="EMBL/GenBank/DDBJ databases">
        <title>Genomic Encyclopedia of Archaeal and Bacterial Type Strains, Phase II (KMG-II): From Individual Species to Whole Genera.</title>
        <authorList>
            <person name="Goeker M."/>
        </authorList>
    </citation>
    <scope>NUCLEOTIDE SEQUENCE [LARGE SCALE GENOMIC DNA]</scope>
    <source>
        <strain evidence="1 2">DSM 27393</strain>
    </source>
</reference>
<name>A0A2M9CJ43_9MICO</name>
<dbReference type="EMBL" id="PGFF01000001">
    <property type="protein sequence ID" value="PJJ71888.1"/>
    <property type="molecule type" value="Genomic_DNA"/>
</dbReference>
<dbReference type="OrthoDB" id="5120845at2"/>
<comment type="caution">
    <text evidence="1">The sequence shown here is derived from an EMBL/GenBank/DDBJ whole genome shotgun (WGS) entry which is preliminary data.</text>
</comment>
<evidence type="ECO:0000313" key="2">
    <source>
        <dbReference type="Proteomes" id="UP000228758"/>
    </source>
</evidence>
<proteinExistence type="predicted"/>
<dbReference type="RefSeq" id="WP_100364144.1">
    <property type="nucleotide sequence ID" value="NZ_PGFF01000001.1"/>
</dbReference>